<dbReference type="Proteomes" id="UP000683925">
    <property type="component" value="Unassembled WGS sequence"/>
</dbReference>
<protein>
    <submittedName>
        <fullName evidence="1">Uncharacterized protein</fullName>
    </submittedName>
</protein>
<dbReference type="EMBL" id="CAJJDP010000021">
    <property type="protein sequence ID" value="CAD8148458.1"/>
    <property type="molecule type" value="Genomic_DNA"/>
</dbReference>
<proteinExistence type="predicted"/>
<evidence type="ECO:0000313" key="2">
    <source>
        <dbReference type="Proteomes" id="UP000683925"/>
    </source>
</evidence>
<reference evidence="1" key="1">
    <citation type="submission" date="2021-01" db="EMBL/GenBank/DDBJ databases">
        <authorList>
            <consortium name="Genoscope - CEA"/>
            <person name="William W."/>
        </authorList>
    </citation>
    <scope>NUCLEOTIDE SEQUENCE</scope>
</reference>
<gene>
    <name evidence="1" type="ORF">POCTA_138.1.T0210133</name>
</gene>
<organism evidence="1 2">
    <name type="scientific">Paramecium octaurelia</name>
    <dbReference type="NCBI Taxonomy" id="43137"/>
    <lineage>
        <taxon>Eukaryota</taxon>
        <taxon>Sar</taxon>
        <taxon>Alveolata</taxon>
        <taxon>Ciliophora</taxon>
        <taxon>Intramacronucleata</taxon>
        <taxon>Oligohymenophorea</taxon>
        <taxon>Peniculida</taxon>
        <taxon>Parameciidae</taxon>
        <taxon>Paramecium</taxon>
    </lineage>
</organism>
<name>A0A8S1T9V2_PAROT</name>
<dbReference type="AlphaFoldDB" id="A0A8S1T9V2"/>
<evidence type="ECO:0000313" key="1">
    <source>
        <dbReference type="EMBL" id="CAD8148458.1"/>
    </source>
</evidence>
<keyword evidence="2" id="KW-1185">Reference proteome</keyword>
<accession>A0A8S1T9V2</accession>
<sequence>MYFNQELFKKVENPLRDTQKHKKIVIMSQYMDTYNIVISFKFRYLTGIQLILQEFFKADQFIFSIKFIYARE</sequence>
<comment type="caution">
    <text evidence="1">The sequence shown here is derived from an EMBL/GenBank/DDBJ whole genome shotgun (WGS) entry which is preliminary data.</text>
</comment>